<dbReference type="AlphaFoldDB" id="A0A0J6IRA1"/>
<dbReference type="Proteomes" id="UP000036325">
    <property type="component" value="Unassembled WGS sequence"/>
</dbReference>
<protein>
    <submittedName>
        <fullName evidence="1">Uncharacterized protein</fullName>
    </submittedName>
</protein>
<dbReference type="STRING" id="1608994.TU86_04890"/>
<dbReference type="PATRIC" id="fig|1608994.3.peg.1568"/>
<dbReference type="EMBL" id="JYLF01000002">
    <property type="protein sequence ID" value="KMN14644.1"/>
    <property type="molecule type" value="Genomic_DNA"/>
</dbReference>
<gene>
    <name evidence="1" type="ORF">TU86_04890</name>
</gene>
<proteinExistence type="predicted"/>
<organism evidence="1 2">
    <name type="scientific">Pseudomonas weihenstephanensis</name>
    <dbReference type="NCBI Taxonomy" id="1608994"/>
    <lineage>
        <taxon>Bacteria</taxon>
        <taxon>Pseudomonadati</taxon>
        <taxon>Pseudomonadota</taxon>
        <taxon>Gammaproteobacteria</taxon>
        <taxon>Pseudomonadales</taxon>
        <taxon>Pseudomonadaceae</taxon>
        <taxon>Pseudomonas</taxon>
    </lineage>
</organism>
<evidence type="ECO:0000313" key="2">
    <source>
        <dbReference type="Proteomes" id="UP000036325"/>
    </source>
</evidence>
<name>A0A0J6IRA1_9PSED</name>
<reference evidence="1 2" key="1">
    <citation type="submission" date="2015-02" db="EMBL/GenBank/DDBJ databases">
        <title>Pseudomonas helleri sp. nov. and Pseudomonas weihenstephanensis sp. nov., isolated from raw cows milk.</title>
        <authorList>
            <person name="von Neubeck M."/>
            <person name="Huptas C."/>
            <person name="Wenning M."/>
            <person name="Scherer S."/>
        </authorList>
    </citation>
    <scope>NUCLEOTIDE SEQUENCE [LARGE SCALE GENOMIC DNA]</scope>
    <source>
        <strain evidence="1 2">DSM 29166</strain>
    </source>
</reference>
<evidence type="ECO:0000313" key="1">
    <source>
        <dbReference type="EMBL" id="KMN14644.1"/>
    </source>
</evidence>
<comment type="caution">
    <text evidence="1">The sequence shown here is derived from an EMBL/GenBank/DDBJ whole genome shotgun (WGS) entry which is preliminary data.</text>
</comment>
<sequence length="72" mass="8204">MRAADAVTLDHGLKIGAQRFTTVLEHSKRAHEHSEEISEQVSARLLRMHMHRPGLILSLSYPRHPERINTAV</sequence>
<accession>A0A0J6IRA1</accession>